<evidence type="ECO:0000259" key="14">
    <source>
        <dbReference type="PROSITE" id="PS51761"/>
    </source>
</evidence>
<feature type="region of interest" description="Disordered" evidence="12">
    <location>
        <begin position="227"/>
        <end position="258"/>
    </location>
</feature>
<evidence type="ECO:0000256" key="2">
    <source>
        <dbReference type="ARBA" id="ARBA00004851"/>
    </source>
</evidence>
<comment type="similarity">
    <text evidence="3 10 11">Belongs to the glycosyl hydrolase 11 (cellulase G) family.</text>
</comment>
<dbReference type="Pfam" id="PF00457">
    <property type="entry name" value="Glyco_hydro_11"/>
    <property type="match status" value="1"/>
</dbReference>
<evidence type="ECO:0000256" key="13">
    <source>
        <dbReference type="SAM" id="SignalP"/>
    </source>
</evidence>
<feature type="domain" description="GH11" evidence="14">
    <location>
        <begin position="36"/>
        <end position="228"/>
    </location>
</feature>
<dbReference type="PANTHER" id="PTHR46828">
    <property type="entry name" value="ENDO-1,4-BETA-XYLANASE A-RELATED"/>
    <property type="match status" value="1"/>
</dbReference>
<dbReference type="OrthoDB" id="2115822at2759"/>
<proteinExistence type="inferred from homology"/>
<feature type="active site" description="Proton donor" evidence="10">
    <location>
        <position position="215"/>
    </location>
</feature>
<dbReference type="GO" id="GO:0031176">
    <property type="term" value="F:endo-1,4-beta-xylanase activity"/>
    <property type="evidence" value="ECO:0007669"/>
    <property type="project" value="UniProtKB-UniRule"/>
</dbReference>
<accession>A0A8K0SMN0</accession>
<dbReference type="InterPro" id="IPR018208">
    <property type="entry name" value="GH11_AS_1"/>
</dbReference>
<dbReference type="PROSITE" id="PS00776">
    <property type="entry name" value="GH11_1"/>
    <property type="match status" value="1"/>
</dbReference>
<evidence type="ECO:0000256" key="3">
    <source>
        <dbReference type="ARBA" id="ARBA00007792"/>
    </source>
</evidence>
<feature type="compositionally biased region" description="Polar residues" evidence="12">
    <location>
        <begin position="237"/>
        <end position="258"/>
    </location>
</feature>
<keyword evidence="7 10" id="KW-0119">Carbohydrate metabolism</keyword>
<organism evidence="15 16">
    <name type="scientific">Stachybotrys elegans</name>
    <dbReference type="NCBI Taxonomy" id="80388"/>
    <lineage>
        <taxon>Eukaryota</taxon>
        <taxon>Fungi</taxon>
        <taxon>Dikarya</taxon>
        <taxon>Ascomycota</taxon>
        <taxon>Pezizomycotina</taxon>
        <taxon>Sordariomycetes</taxon>
        <taxon>Hypocreomycetidae</taxon>
        <taxon>Hypocreales</taxon>
        <taxon>Stachybotryaceae</taxon>
        <taxon>Stachybotrys</taxon>
    </lineage>
</organism>
<evidence type="ECO:0000256" key="4">
    <source>
        <dbReference type="ARBA" id="ARBA00012590"/>
    </source>
</evidence>
<keyword evidence="13" id="KW-0732">Signal</keyword>
<evidence type="ECO:0000256" key="8">
    <source>
        <dbReference type="ARBA" id="ARBA00023295"/>
    </source>
</evidence>
<comment type="catalytic activity">
    <reaction evidence="1 10 11">
        <text>Endohydrolysis of (1-&gt;4)-beta-D-xylosidic linkages in xylans.</text>
        <dbReference type="EC" id="3.2.1.8"/>
    </reaction>
</comment>
<evidence type="ECO:0000313" key="16">
    <source>
        <dbReference type="Proteomes" id="UP000813444"/>
    </source>
</evidence>
<protein>
    <recommendedName>
        <fullName evidence="4 10">Endo-1,4-beta-xylanase</fullName>
        <ecNumber evidence="4 10">3.2.1.8</ecNumber>
    </recommendedName>
</protein>
<dbReference type="AlphaFoldDB" id="A0A8K0SMN0"/>
<keyword evidence="9 10" id="KW-0624">Polysaccharide degradation</keyword>
<gene>
    <name evidence="15" type="ORF">B0I35DRAFT_355674</name>
</gene>
<dbReference type="Proteomes" id="UP000813444">
    <property type="component" value="Unassembled WGS sequence"/>
</dbReference>
<dbReference type="Gene3D" id="2.60.120.180">
    <property type="match status" value="1"/>
</dbReference>
<keyword evidence="16" id="KW-1185">Reference proteome</keyword>
<comment type="pathway">
    <text evidence="2 10 11">Glycan degradation; xylan degradation.</text>
</comment>
<feature type="chain" id="PRO_5035455818" description="Endo-1,4-beta-xylanase" evidence="13">
    <location>
        <begin position="19"/>
        <end position="258"/>
    </location>
</feature>
<keyword evidence="6 10" id="KW-0378">Hydrolase</keyword>
<dbReference type="UniPathway" id="UPA00114"/>
<keyword evidence="5 10" id="KW-0858">Xylan degradation</keyword>
<name>A0A8K0SMN0_9HYPO</name>
<dbReference type="PRINTS" id="PR00911">
    <property type="entry name" value="GLHYDRLASE11"/>
</dbReference>
<evidence type="ECO:0000313" key="15">
    <source>
        <dbReference type="EMBL" id="KAH7313916.1"/>
    </source>
</evidence>
<reference evidence="15" key="1">
    <citation type="journal article" date="2021" name="Nat. Commun.">
        <title>Genetic determinants of endophytism in the Arabidopsis root mycobiome.</title>
        <authorList>
            <person name="Mesny F."/>
            <person name="Miyauchi S."/>
            <person name="Thiergart T."/>
            <person name="Pickel B."/>
            <person name="Atanasova L."/>
            <person name="Karlsson M."/>
            <person name="Huettel B."/>
            <person name="Barry K.W."/>
            <person name="Haridas S."/>
            <person name="Chen C."/>
            <person name="Bauer D."/>
            <person name="Andreopoulos W."/>
            <person name="Pangilinan J."/>
            <person name="LaButti K."/>
            <person name="Riley R."/>
            <person name="Lipzen A."/>
            <person name="Clum A."/>
            <person name="Drula E."/>
            <person name="Henrissat B."/>
            <person name="Kohler A."/>
            <person name="Grigoriev I.V."/>
            <person name="Martin F.M."/>
            <person name="Hacquard S."/>
        </authorList>
    </citation>
    <scope>NUCLEOTIDE SEQUENCE</scope>
    <source>
        <strain evidence="15">MPI-CAGE-CH-0235</strain>
    </source>
</reference>
<dbReference type="EC" id="3.2.1.8" evidence="4 10"/>
<dbReference type="GO" id="GO:0045493">
    <property type="term" value="P:xylan catabolic process"/>
    <property type="evidence" value="ECO:0007669"/>
    <property type="project" value="UniProtKB-UniRule"/>
</dbReference>
<dbReference type="InterPro" id="IPR033123">
    <property type="entry name" value="GH11_dom"/>
</dbReference>
<evidence type="ECO:0000256" key="7">
    <source>
        <dbReference type="ARBA" id="ARBA00023277"/>
    </source>
</evidence>
<feature type="active site" description="Nucleophile" evidence="10">
    <location>
        <position position="122"/>
    </location>
</feature>
<dbReference type="InterPro" id="IPR013319">
    <property type="entry name" value="GH11/12"/>
</dbReference>
<evidence type="ECO:0000256" key="9">
    <source>
        <dbReference type="ARBA" id="ARBA00023326"/>
    </source>
</evidence>
<evidence type="ECO:0000256" key="12">
    <source>
        <dbReference type="SAM" id="MobiDB-lite"/>
    </source>
</evidence>
<dbReference type="SUPFAM" id="SSF49899">
    <property type="entry name" value="Concanavalin A-like lectins/glucanases"/>
    <property type="match status" value="1"/>
</dbReference>
<dbReference type="PANTHER" id="PTHR46828:SF2">
    <property type="entry name" value="ENDO-1,4-BETA-XYLANASE A-RELATED"/>
    <property type="match status" value="1"/>
</dbReference>
<evidence type="ECO:0000256" key="5">
    <source>
        <dbReference type="ARBA" id="ARBA00022651"/>
    </source>
</evidence>
<evidence type="ECO:0000256" key="1">
    <source>
        <dbReference type="ARBA" id="ARBA00000681"/>
    </source>
</evidence>
<dbReference type="InterPro" id="IPR001137">
    <property type="entry name" value="Glyco_hydro_11"/>
</dbReference>
<dbReference type="EMBL" id="JAGPNK010000009">
    <property type="protein sequence ID" value="KAH7313916.1"/>
    <property type="molecule type" value="Genomic_DNA"/>
</dbReference>
<feature type="signal peptide" evidence="13">
    <location>
        <begin position="1"/>
        <end position="18"/>
    </location>
</feature>
<sequence length="258" mass="28563">MLFSALLLFGLSVTGVAANYVPYEDEIDNEVFVPGDIDHELYERQNNFRTQYWANENANLSWTSGPGGSYRVSWNQRSGGNFVVGKGYSPGAVTRVNYTGQFQVNGNSYLALYGWTLDPLVEYYVIESFGIHNPSDNANSTCYGTFQSDGGTYEVWMKWRVNAPSIIGTATFPQFWSVRTRRHVGGSINTTRHFEAYRRAGLRMGRLLDMFLGIEGQAGNGSANITVGALPPGNVPETATPTIRTERPSQSPTCTPRL</sequence>
<evidence type="ECO:0000256" key="6">
    <source>
        <dbReference type="ARBA" id="ARBA00022801"/>
    </source>
</evidence>
<evidence type="ECO:0000256" key="10">
    <source>
        <dbReference type="PROSITE-ProRule" id="PRU01097"/>
    </source>
</evidence>
<dbReference type="PROSITE" id="PS51761">
    <property type="entry name" value="GH11_3"/>
    <property type="match status" value="1"/>
</dbReference>
<evidence type="ECO:0000256" key="11">
    <source>
        <dbReference type="RuleBase" id="RU362015"/>
    </source>
</evidence>
<comment type="caution">
    <text evidence="15">The sequence shown here is derived from an EMBL/GenBank/DDBJ whole genome shotgun (WGS) entry which is preliminary data.</text>
</comment>
<keyword evidence="8 10" id="KW-0326">Glycosidase</keyword>
<dbReference type="InterPro" id="IPR013320">
    <property type="entry name" value="ConA-like_dom_sf"/>
</dbReference>